<dbReference type="PANTHER" id="PTHR37323">
    <property type="entry name" value="GCN5-RELATED N-ACETYLTRANSFERASE"/>
    <property type="match status" value="1"/>
</dbReference>
<dbReference type="HOGENOM" id="CLU_033329_1_0_7"/>
<evidence type="ECO:0000256" key="2">
    <source>
        <dbReference type="ARBA" id="ARBA00022516"/>
    </source>
</evidence>
<evidence type="ECO:0000256" key="1">
    <source>
        <dbReference type="ARBA" id="ARBA00005189"/>
    </source>
</evidence>
<evidence type="ECO:0000256" key="5">
    <source>
        <dbReference type="ARBA" id="ARBA00023315"/>
    </source>
</evidence>
<keyword evidence="3" id="KW-0808">Transferase</keyword>
<evidence type="ECO:0000313" key="7">
    <source>
        <dbReference type="EMBL" id="ADR35205.1"/>
    </source>
</evidence>
<dbReference type="eggNOG" id="COG3176">
    <property type="taxonomic scope" value="Bacteria"/>
</dbReference>
<keyword evidence="8" id="KW-1185">Reference proteome</keyword>
<evidence type="ECO:0000259" key="6">
    <source>
        <dbReference type="SMART" id="SM00563"/>
    </source>
</evidence>
<dbReference type="OrthoDB" id="1113830at2"/>
<dbReference type="eggNOG" id="COG0204">
    <property type="taxonomic scope" value="Bacteria"/>
</dbReference>
<dbReference type="GO" id="GO:0016746">
    <property type="term" value="F:acyltransferase activity"/>
    <property type="evidence" value="ECO:0007669"/>
    <property type="project" value="UniProtKB-KW"/>
</dbReference>
<protein>
    <submittedName>
        <fullName evidence="7">Phospholipid/glycerol acyltransferase</fullName>
    </submittedName>
</protein>
<dbReference type="SUPFAM" id="SSF69593">
    <property type="entry name" value="Glycerol-3-phosphate (1)-acyltransferase"/>
    <property type="match status" value="1"/>
</dbReference>
<name>E4TZH8_SULKY</name>
<dbReference type="InterPro" id="IPR016181">
    <property type="entry name" value="Acyl_CoA_acyltransferase"/>
</dbReference>
<keyword evidence="4" id="KW-0443">Lipid metabolism</keyword>
<evidence type="ECO:0000256" key="4">
    <source>
        <dbReference type="ARBA" id="ARBA00023098"/>
    </source>
</evidence>
<dbReference type="InterPro" id="IPR002123">
    <property type="entry name" value="Plipid/glycerol_acylTrfase"/>
</dbReference>
<evidence type="ECO:0000256" key="3">
    <source>
        <dbReference type="ARBA" id="ARBA00022679"/>
    </source>
</evidence>
<sequence>MNVLNKKGFLMVSAEYILRKEHPKVFQYPTLINKTIVGLTRLLLHEKSINRFMENHQEKNGLEFIDAALEHLNVSYKTVHKQIENIPTMGKVIIVANHPLGALDALCLIQMVCSVRQDKKVKIIANRMLGEITQLKEFMIGVDNFNDRVSKHALQQIDKALQAEEAVIFFPSGEVSRAGLFGVKEGLWKGGFIKFAKRNSAPILPIYIKGKNSPLFYALSWVYKPLGALLLSHEIFAARNRVFDFTIGQMVSEKALSDFNLTEKRHAKLFRKHLLRIAHGKKGIYPTECSIAHPVSRQELRLELRKGELLGLTSDNKQIYLIEHENAPNIINEIGRLREYSFRKVGEGSGNARDIDAYDRYYHHLVLWDDEALEIAGAYRIGECEWILSWLGKDGLYMSDLCMMNEQFDPVLEDAIELGRSFVQPKYWGSRALDYLWQGIGAYLSHNPHIKYMLGPVSISGSFPKHAQEVLVYFYTLYFGSDHTMVRAKSPYRLSEYVQNDFKTLFSGDNYTEDFRILKDYLKALDVSVPTLYKQYSELCEEGGVQFMDFGIDTDFNNCIDGYILVDIRKIKEAKRQRYINNAA</sequence>
<dbReference type="AlphaFoldDB" id="E4TZH8"/>
<dbReference type="EMBL" id="CP002355">
    <property type="protein sequence ID" value="ADR35205.1"/>
    <property type="molecule type" value="Genomic_DNA"/>
</dbReference>
<accession>E4TZH8</accession>
<keyword evidence="2" id="KW-0444">Lipid biosynthesis</keyword>
<gene>
    <name evidence="7" type="ordered locus">Sulku_2546</name>
</gene>
<dbReference type="SUPFAM" id="SSF55729">
    <property type="entry name" value="Acyl-CoA N-acyltransferases (Nat)"/>
    <property type="match status" value="1"/>
</dbReference>
<proteinExistence type="predicted"/>
<dbReference type="Proteomes" id="UP000008721">
    <property type="component" value="Chromosome"/>
</dbReference>
<organism evidence="7 8">
    <name type="scientific">Sulfuricurvum kujiense (strain ATCC BAA-921 / DSM 16994 / JCM 11577 / YK-1)</name>
    <dbReference type="NCBI Taxonomy" id="709032"/>
    <lineage>
        <taxon>Bacteria</taxon>
        <taxon>Pseudomonadati</taxon>
        <taxon>Campylobacterota</taxon>
        <taxon>Epsilonproteobacteria</taxon>
        <taxon>Campylobacterales</taxon>
        <taxon>Sulfurimonadaceae</taxon>
        <taxon>Sulfuricurvum</taxon>
    </lineage>
</organism>
<dbReference type="InterPro" id="IPR045746">
    <property type="entry name" value="ACT14924-like_Acyltransf_dom"/>
</dbReference>
<dbReference type="InterPro" id="IPR052351">
    <property type="entry name" value="Ornithine_N-alpha-AT"/>
</dbReference>
<dbReference type="GO" id="GO:0006629">
    <property type="term" value="P:lipid metabolic process"/>
    <property type="evidence" value="ECO:0007669"/>
    <property type="project" value="UniProtKB-KW"/>
</dbReference>
<dbReference type="KEGG" id="sku:Sulku_2546"/>
<dbReference type="STRING" id="709032.Sulku_2546"/>
<dbReference type="SMART" id="SM00563">
    <property type="entry name" value="PlsC"/>
    <property type="match status" value="1"/>
</dbReference>
<keyword evidence="5 7" id="KW-0012">Acyltransferase</keyword>
<dbReference type="PANTHER" id="PTHR37323:SF1">
    <property type="entry name" value="L-ORNITHINE N(ALPHA)-ACYLTRANSFERASE"/>
    <property type="match status" value="1"/>
</dbReference>
<comment type="pathway">
    <text evidence="1">Lipid metabolism.</text>
</comment>
<feature type="domain" description="Phospholipid/glycerol acyltransferase" evidence="6">
    <location>
        <begin position="92"/>
        <end position="211"/>
    </location>
</feature>
<evidence type="ECO:0000313" key="8">
    <source>
        <dbReference type="Proteomes" id="UP000008721"/>
    </source>
</evidence>
<dbReference type="Pfam" id="PF13444">
    <property type="entry name" value="Acetyltransf_5"/>
    <property type="match status" value="1"/>
</dbReference>
<reference evidence="7 8" key="1">
    <citation type="journal article" date="2012" name="Stand. Genomic Sci.">
        <title>Complete genome sequence of the sulfur compounds oxidizing chemolithoautotroph Sulfuricurvum kujiense type strain (YK-1(T)).</title>
        <authorList>
            <person name="Han C."/>
            <person name="Kotsyurbenko O."/>
            <person name="Chertkov O."/>
            <person name="Held B."/>
            <person name="Lapidus A."/>
            <person name="Nolan M."/>
            <person name="Lucas S."/>
            <person name="Hammon N."/>
            <person name="Deshpande S."/>
            <person name="Cheng J.F."/>
            <person name="Tapia R."/>
            <person name="Goodwin L.A."/>
            <person name="Pitluck S."/>
            <person name="Liolios K."/>
            <person name="Pagani I."/>
            <person name="Ivanova N."/>
            <person name="Mavromatis K."/>
            <person name="Mikhailova N."/>
            <person name="Pati A."/>
            <person name="Chen A."/>
            <person name="Palaniappan K."/>
            <person name="Land M."/>
            <person name="Hauser L."/>
            <person name="Chang Y.J."/>
            <person name="Jeffries C.D."/>
            <person name="Brambilla E.M."/>
            <person name="Rohde M."/>
            <person name="Spring S."/>
            <person name="Sikorski J."/>
            <person name="Goker M."/>
            <person name="Woyke T."/>
            <person name="Bristow J."/>
            <person name="Eisen J.A."/>
            <person name="Markowitz V."/>
            <person name="Hugenholtz P."/>
            <person name="Kyrpides N.C."/>
            <person name="Klenk H.P."/>
            <person name="Detter J.C."/>
        </authorList>
    </citation>
    <scope>NUCLEOTIDE SEQUENCE [LARGE SCALE GENOMIC DNA]</scope>
    <source>
        <strain evidence="8">ATCC BAA-921 / DSM 16994 / JCM 11577 / YK-1</strain>
    </source>
</reference>
<dbReference type="Pfam" id="PF19576">
    <property type="entry name" value="Acyltransf_2"/>
    <property type="match status" value="1"/>
</dbReference>